<dbReference type="FunFam" id="3.30.160.60:FF:000446">
    <property type="entry name" value="Zinc finger protein"/>
    <property type="match status" value="1"/>
</dbReference>
<keyword evidence="1 6" id="KW-0479">Metal-binding</keyword>
<evidence type="ECO:0000313" key="9">
    <source>
        <dbReference type="EnsemblMetazoa" id="ACUA022953-PA"/>
    </source>
</evidence>
<evidence type="ECO:0000256" key="3">
    <source>
        <dbReference type="ARBA" id="ARBA00022771"/>
    </source>
</evidence>
<evidence type="ECO:0000256" key="6">
    <source>
        <dbReference type="PROSITE-ProRule" id="PRU01263"/>
    </source>
</evidence>
<dbReference type="PANTHER" id="PTHR24409">
    <property type="entry name" value="ZINC FINGER PROTEIN 142"/>
    <property type="match status" value="1"/>
</dbReference>
<dbReference type="PROSITE" id="PS51915">
    <property type="entry name" value="ZAD"/>
    <property type="match status" value="1"/>
</dbReference>
<dbReference type="GO" id="GO:0005634">
    <property type="term" value="C:nucleus"/>
    <property type="evidence" value="ECO:0007669"/>
    <property type="project" value="InterPro"/>
</dbReference>
<reference evidence="9" key="2">
    <citation type="submission" date="2020-05" db="UniProtKB">
        <authorList>
            <consortium name="EnsemblMetazoa"/>
        </authorList>
    </citation>
    <scope>IDENTIFICATION</scope>
    <source>
        <strain evidence="9">A-37</strain>
    </source>
</reference>
<feature type="binding site" evidence="6">
    <location>
        <position position="61"/>
    </location>
    <ligand>
        <name>Zn(2+)</name>
        <dbReference type="ChEBI" id="CHEBI:29105"/>
    </ligand>
</feature>
<feature type="domain" description="C2H2-type" evidence="7">
    <location>
        <begin position="471"/>
        <end position="498"/>
    </location>
</feature>
<dbReference type="InterPro" id="IPR036236">
    <property type="entry name" value="Znf_C2H2_sf"/>
</dbReference>
<feature type="domain" description="ZAD" evidence="8">
    <location>
        <begin position="14"/>
        <end position="88"/>
    </location>
</feature>
<sequence length="753" mass="86723">MDLPNSRNAINDPNQCRLCMRVCDDSFLEYIFTDKEYSIAHQIFECTSIRVTKQDNLTKICKNCASLLFLTTEFRNACFKTNRLLMEDFVILELGDWAADSNQLLLRECESFIVRHKQQVDYLYASIVTSSEQYLDGTLAIETELFGDDGQQQLQRMEKKIEIERATTLLDDAKPVPARLEQCEPDPEILMEITKFLEEQTPAHQTNQLDHTQHVQDHAKQANELHRCSLCCIVSDTVFGLTNQQQSIIGVLNFDHSNPQKLRSCNECRLLLDVIDSFQKIIYNAQELARHERGSWETFQSDSMVELEKCLVEKLKRKQEAFLKLQSKATKTQANGLTTTDQTETIGPIKKSSKRTKVTCHICGKQYDNWKLRTHLNEHENIRPYACDQEGCSSTFTGLVLLNRHKKLWHTDYFYAVCSVCGKKCKTQGIYKTHLSYHEEPKIPCTVCGKLMRNKRAIWKHMKTHSNDRKHVCAICNKKFTIAYTLRVHMRIHTNDKPYPCANIWHVIETLGDGFLVRKTSLPYPAQVRLNALHPTVVPAPNDKPFHAQLFEDKLSLRIGNFANVAVIVRNSATHRNPPVQVHLLQHRLRDVSADIIEVTVHPLRSSALQFGVHVFSLVIDCTVESKIFQQPFAFGIRSGNANNPAAQNLGDLSHDTTYSSSRTTHHNRFPRLRLTEFLQSKIRRIARHTEYAQAKACRELPKIWQYIWLILFLSCWITDRVRSPTKLPEDASTNGKLLVFTLRYPCDLATNH</sequence>
<dbReference type="Proteomes" id="UP000075883">
    <property type="component" value="Unassembled WGS sequence"/>
</dbReference>
<keyword evidence="4 6" id="KW-0862">Zinc</keyword>
<feature type="binding site" evidence="6">
    <location>
        <position position="16"/>
    </location>
    <ligand>
        <name>Zn(2+)</name>
        <dbReference type="ChEBI" id="CHEBI:29105"/>
    </ligand>
</feature>
<feature type="domain" description="C2H2-type" evidence="7">
    <location>
        <begin position="443"/>
        <end position="470"/>
    </location>
</feature>
<evidence type="ECO:0000256" key="5">
    <source>
        <dbReference type="PROSITE-ProRule" id="PRU00042"/>
    </source>
</evidence>
<dbReference type="Pfam" id="PF00096">
    <property type="entry name" value="zf-C2H2"/>
    <property type="match status" value="1"/>
</dbReference>
<dbReference type="SMART" id="SM00355">
    <property type="entry name" value="ZnF_C2H2"/>
    <property type="match status" value="5"/>
</dbReference>
<feature type="domain" description="C2H2-type" evidence="7">
    <location>
        <begin position="385"/>
        <end position="411"/>
    </location>
</feature>
<dbReference type="EnsemblMetazoa" id="ACUA022953-RA">
    <property type="protein sequence ID" value="ACUA022953-PA"/>
    <property type="gene ID" value="ACUA022953"/>
</dbReference>
<evidence type="ECO:0000313" key="10">
    <source>
        <dbReference type="Proteomes" id="UP000075883"/>
    </source>
</evidence>
<dbReference type="AlphaFoldDB" id="A0A182MP41"/>
<name>A0A182MP41_9DIPT</name>
<keyword evidence="10" id="KW-1185">Reference proteome</keyword>
<organism evidence="9 10">
    <name type="scientific">Anopheles culicifacies</name>
    <dbReference type="NCBI Taxonomy" id="139723"/>
    <lineage>
        <taxon>Eukaryota</taxon>
        <taxon>Metazoa</taxon>
        <taxon>Ecdysozoa</taxon>
        <taxon>Arthropoda</taxon>
        <taxon>Hexapoda</taxon>
        <taxon>Insecta</taxon>
        <taxon>Pterygota</taxon>
        <taxon>Neoptera</taxon>
        <taxon>Endopterygota</taxon>
        <taxon>Diptera</taxon>
        <taxon>Nematocera</taxon>
        <taxon>Culicoidea</taxon>
        <taxon>Culicidae</taxon>
        <taxon>Anophelinae</taxon>
        <taxon>Anopheles</taxon>
        <taxon>culicifacies species complex</taxon>
    </lineage>
</organism>
<dbReference type="GO" id="GO:0000977">
    <property type="term" value="F:RNA polymerase II transcription regulatory region sequence-specific DNA binding"/>
    <property type="evidence" value="ECO:0007669"/>
    <property type="project" value="TreeGrafter"/>
</dbReference>
<evidence type="ECO:0000259" key="8">
    <source>
        <dbReference type="PROSITE" id="PS51915"/>
    </source>
</evidence>
<dbReference type="VEuPathDB" id="VectorBase:ACUA022953"/>
<dbReference type="GO" id="GO:0000981">
    <property type="term" value="F:DNA-binding transcription factor activity, RNA polymerase II-specific"/>
    <property type="evidence" value="ECO:0007669"/>
    <property type="project" value="TreeGrafter"/>
</dbReference>
<dbReference type="PROSITE" id="PS00028">
    <property type="entry name" value="ZINC_FINGER_C2H2_1"/>
    <property type="match status" value="4"/>
</dbReference>
<dbReference type="Gene3D" id="3.30.160.60">
    <property type="entry name" value="Classic Zinc Finger"/>
    <property type="match status" value="3"/>
</dbReference>
<evidence type="ECO:0000259" key="7">
    <source>
        <dbReference type="PROSITE" id="PS50157"/>
    </source>
</evidence>
<dbReference type="InterPro" id="IPR012934">
    <property type="entry name" value="Znf_AD"/>
</dbReference>
<protein>
    <recommendedName>
        <fullName evidence="11">C2H2-type domain-containing protein</fullName>
    </recommendedName>
</protein>
<evidence type="ECO:0000256" key="2">
    <source>
        <dbReference type="ARBA" id="ARBA00022737"/>
    </source>
</evidence>
<feature type="binding site" evidence="6">
    <location>
        <position position="19"/>
    </location>
    <ligand>
        <name>Zn(2+)</name>
        <dbReference type="ChEBI" id="CHEBI:29105"/>
    </ligand>
</feature>
<dbReference type="SMART" id="SM00868">
    <property type="entry name" value="zf-AD"/>
    <property type="match status" value="2"/>
</dbReference>
<dbReference type="Pfam" id="PF07776">
    <property type="entry name" value="zf-AD"/>
    <property type="match status" value="1"/>
</dbReference>
<dbReference type="GO" id="GO:0008270">
    <property type="term" value="F:zinc ion binding"/>
    <property type="evidence" value="ECO:0007669"/>
    <property type="project" value="UniProtKB-UniRule"/>
</dbReference>
<dbReference type="SUPFAM" id="SSF57716">
    <property type="entry name" value="Glucocorticoid receptor-like (DNA-binding domain)"/>
    <property type="match status" value="1"/>
</dbReference>
<keyword evidence="2" id="KW-0677">Repeat</keyword>
<dbReference type="STRING" id="139723.A0A182MP41"/>
<proteinExistence type="predicted"/>
<reference evidence="10" key="1">
    <citation type="submission" date="2013-09" db="EMBL/GenBank/DDBJ databases">
        <title>The Genome Sequence of Anopheles culicifacies species A.</title>
        <authorList>
            <consortium name="The Broad Institute Genomics Platform"/>
            <person name="Neafsey D.E."/>
            <person name="Besansky N."/>
            <person name="Howell P."/>
            <person name="Walton C."/>
            <person name="Young S.K."/>
            <person name="Zeng Q."/>
            <person name="Gargeya S."/>
            <person name="Fitzgerald M."/>
            <person name="Haas B."/>
            <person name="Abouelleil A."/>
            <person name="Allen A.W."/>
            <person name="Alvarado L."/>
            <person name="Arachchi H.M."/>
            <person name="Berlin A.M."/>
            <person name="Chapman S.B."/>
            <person name="Gainer-Dewar J."/>
            <person name="Goldberg J."/>
            <person name="Griggs A."/>
            <person name="Gujja S."/>
            <person name="Hansen M."/>
            <person name="Howarth C."/>
            <person name="Imamovic A."/>
            <person name="Ireland A."/>
            <person name="Larimer J."/>
            <person name="McCowan C."/>
            <person name="Murphy C."/>
            <person name="Pearson M."/>
            <person name="Poon T.W."/>
            <person name="Priest M."/>
            <person name="Roberts A."/>
            <person name="Saif S."/>
            <person name="Shea T."/>
            <person name="Sisk P."/>
            <person name="Sykes S."/>
            <person name="Wortman J."/>
            <person name="Nusbaum C."/>
            <person name="Birren B."/>
        </authorList>
    </citation>
    <scope>NUCLEOTIDE SEQUENCE [LARGE SCALE GENOMIC DNA]</scope>
    <source>
        <strain evidence="10">A-37</strain>
    </source>
</reference>
<evidence type="ECO:0008006" key="11">
    <source>
        <dbReference type="Google" id="ProtNLM"/>
    </source>
</evidence>
<dbReference type="PROSITE" id="PS50157">
    <property type="entry name" value="ZINC_FINGER_C2H2_2"/>
    <property type="match status" value="3"/>
</dbReference>
<keyword evidence="3 5" id="KW-0863">Zinc-finger</keyword>
<dbReference type="EMBL" id="AXCM01004618">
    <property type="status" value="NOT_ANNOTATED_CDS"/>
    <property type="molecule type" value="Genomic_DNA"/>
</dbReference>
<evidence type="ECO:0000256" key="4">
    <source>
        <dbReference type="ARBA" id="ARBA00022833"/>
    </source>
</evidence>
<dbReference type="InterPro" id="IPR013087">
    <property type="entry name" value="Znf_C2H2_type"/>
</dbReference>
<evidence type="ECO:0000256" key="1">
    <source>
        <dbReference type="ARBA" id="ARBA00022723"/>
    </source>
</evidence>
<feature type="binding site" evidence="6">
    <location>
        <position position="64"/>
    </location>
    <ligand>
        <name>Zn(2+)</name>
        <dbReference type="ChEBI" id="CHEBI:29105"/>
    </ligand>
</feature>
<accession>A0A182MP41</accession>
<dbReference type="PANTHER" id="PTHR24409:SF295">
    <property type="entry name" value="AZ2-RELATED"/>
    <property type="match status" value="1"/>
</dbReference>
<dbReference type="SUPFAM" id="SSF57667">
    <property type="entry name" value="beta-beta-alpha zinc fingers"/>
    <property type="match status" value="2"/>
</dbReference>